<comment type="caution">
    <text evidence="1">The sequence shown here is derived from an EMBL/GenBank/DDBJ whole genome shotgun (WGS) entry which is preliminary data.</text>
</comment>
<name>A0ABQ6IDS0_9MICO</name>
<keyword evidence="2" id="KW-1185">Reference proteome</keyword>
<proteinExistence type="predicted"/>
<gene>
    <name evidence="1" type="ORF">GCM10025876_20890</name>
</gene>
<dbReference type="Proteomes" id="UP001157125">
    <property type="component" value="Unassembled WGS sequence"/>
</dbReference>
<reference evidence="2" key="1">
    <citation type="journal article" date="2019" name="Int. J. Syst. Evol. Microbiol.">
        <title>The Global Catalogue of Microorganisms (GCM) 10K type strain sequencing project: providing services to taxonomists for standard genome sequencing and annotation.</title>
        <authorList>
            <consortium name="The Broad Institute Genomics Platform"/>
            <consortium name="The Broad Institute Genome Sequencing Center for Infectious Disease"/>
            <person name="Wu L."/>
            <person name="Ma J."/>
        </authorList>
    </citation>
    <scope>NUCLEOTIDE SEQUENCE [LARGE SCALE GENOMIC DNA]</scope>
    <source>
        <strain evidence="2">NBRC 112299</strain>
    </source>
</reference>
<dbReference type="InterPro" id="IPR023393">
    <property type="entry name" value="START-like_dom_sf"/>
</dbReference>
<accession>A0ABQ6IDS0</accession>
<evidence type="ECO:0000313" key="1">
    <source>
        <dbReference type="EMBL" id="GMA35885.1"/>
    </source>
</evidence>
<sequence length="61" mass="6537">MVGVPGEPNVNELTLTPHEDGTLLTLVITYANAEMRDMIIGTGMVDGMEASYARLEAEVLS</sequence>
<protein>
    <submittedName>
        <fullName evidence="1">Uncharacterized protein</fullName>
    </submittedName>
</protein>
<organism evidence="1 2">
    <name type="scientific">Demequina litorisediminis</name>
    <dbReference type="NCBI Taxonomy" id="1849022"/>
    <lineage>
        <taxon>Bacteria</taxon>
        <taxon>Bacillati</taxon>
        <taxon>Actinomycetota</taxon>
        <taxon>Actinomycetes</taxon>
        <taxon>Micrococcales</taxon>
        <taxon>Demequinaceae</taxon>
        <taxon>Demequina</taxon>
    </lineage>
</organism>
<dbReference type="SUPFAM" id="SSF55961">
    <property type="entry name" value="Bet v1-like"/>
    <property type="match status" value="1"/>
</dbReference>
<dbReference type="EMBL" id="BSUN01000001">
    <property type="protein sequence ID" value="GMA35885.1"/>
    <property type="molecule type" value="Genomic_DNA"/>
</dbReference>
<dbReference type="Gene3D" id="3.30.530.20">
    <property type="match status" value="1"/>
</dbReference>
<evidence type="ECO:0000313" key="2">
    <source>
        <dbReference type="Proteomes" id="UP001157125"/>
    </source>
</evidence>